<dbReference type="RefSeq" id="XP_002425708.1">
    <property type="nucleotide sequence ID" value="XM_002425663.1"/>
</dbReference>
<reference evidence="3" key="3">
    <citation type="submission" date="2020-05" db="UniProtKB">
        <authorList>
            <consortium name="EnsemblMetazoa"/>
        </authorList>
    </citation>
    <scope>IDENTIFICATION</scope>
    <source>
        <strain evidence="3">USDA</strain>
    </source>
</reference>
<evidence type="ECO:0000313" key="3">
    <source>
        <dbReference type="EnsemblMetazoa" id="PHUM216870-PA"/>
    </source>
</evidence>
<dbReference type="EMBL" id="AAZO01002492">
    <property type="status" value="NOT_ANNOTATED_CDS"/>
    <property type="molecule type" value="Genomic_DNA"/>
</dbReference>
<proteinExistence type="predicted"/>
<dbReference type="EMBL" id="DS235172">
    <property type="protein sequence ID" value="EEB12970.1"/>
    <property type="molecule type" value="Genomic_DNA"/>
</dbReference>
<dbReference type="InParanoid" id="E0VHW4"/>
<dbReference type="KEGG" id="phu:Phum_PHUM216870"/>
<protein>
    <submittedName>
        <fullName evidence="2 3">Uncharacterized protein</fullName>
    </submittedName>
</protein>
<feature type="region of interest" description="Disordered" evidence="1">
    <location>
        <begin position="1"/>
        <end position="26"/>
    </location>
</feature>
<keyword evidence="4" id="KW-1185">Reference proteome</keyword>
<gene>
    <name evidence="3" type="primary">8237514</name>
    <name evidence="2" type="ORF">Phum_PHUM216870</name>
</gene>
<name>E0VHW4_PEDHC</name>
<accession>E0VHW4</accession>
<dbReference type="HOGENOM" id="CLU_1909186_0_0_1"/>
<evidence type="ECO:0000313" key="2">
    <source>
        <dbReference type="EMBL" id="EEB12970.1"/>
    </source>
</evidence>
<dbReference type="AlphaFoldDB" id="E0VHW4"/>
<dbReference type="VEuPathDB" id="VectorBase:PHUM216870"/>
<dbReference type="GeneID" id="8237514"/>
<sequence>MMIPFSGNERTPETTESSMDSSTEMEKTILTPESKIKVKLNDTDDLEFEIKKPENLTSESLLRSKYPEKISEVTAEDILPLLPQNLTYFYPLIKEIKNEKCQKQSIYFLEGLHNLTKWAVQSKFVFFFFFFFY</sequence>
<dbReference type="EnsemblMetazoa" id="PHUM216870-RA">
    <property type="protein sequence ID" value="PHUM216870-PA"/>
    <property type="gene ID" value="PHUM216870"/>
</dbReference>
<reference evidence="2" key="2">
    <citation type="submission" date="2007-04" db="EMBL/GenBank/DDBJ databases">
        <title>The genome of the human body louse.</title>
        <authorList>
            <consortium name="The Human Body Louse Genome Consortium"/>
            <person name="Kirkness E."/>
            <person name="Walenz B."/>
            <person name="Hass B."/>
            <person name="Bruggner R."/>
            <person name="Strausberg R."/>
        </authorList>
    </citation>
    <scope>NUCLEOTIDE SEQUENCE</scope>
    <source>
        <strain evidence="2">USDA</strain>
    </source>
</reference>
<dbReference type="Proteomes" id="UP000009046">
    <property type="component" value="Unassembled WGS sequence"/>
</dbReference>
<evidence type="ECO:0000256" key="1">
    <source>
        <dbReference type="SAM" id="MobiDB-lite"/>
    </source>
</evidence>
<reference evidence="2" key="1">
    <citation type="submission" date="2007-04" db="EMBL/GenBank/DDBJ databases">
        <title>Annotation of Pediculus humanus corporis strain USDA.</title>
        <authorList>
            <person name="Kirkness E."/>
            <person name="Hannick L."/>
            <person name="Hass B."/>
            <person name="Bruggner R."/>
            <person name="Lawson D."/>
            <person name="Bidwell S."/>
            <person name="Joardar V."/>
            <person name="Caler E."/>
            <person name="Walenz B."/>
            <person name="Inman J."/>
            <person name="Schobel S."/>
            <person name="Galinsky K."/>
            <person name="Amedeo P."/>
            <person name="Strausberg R."/>
        </authorList>
    </citation>
    <scope>NUCLEOTIDE SEQUENCE</scope>
    <source>
        <strain evidence="2">USDA</strain>
    </source>
</reference>
<dbReference type="CTD" id="8237514"/>
<evidence type="ECO:0000313" key="4">
    <source>
        <dbReference type="Proteomes" id="UP000009046"/>
    </source>
</evidence>
<organism>
    <name type="scientific">Pediculus humanus subsp. corporis</name>
    <name type="common">Body louse</name>
    <dbReference type="NCBI Taxonomy" id="121224"/>
    <lineage>
        <taxon>Eukaryota</taxon>
        <taxon>Metazoa</taxon>
        <taxon>Ecdysozoa</taxon>
        <taxon>Arthropoda</taxon>
        <taxon>Hexapoda</taxon>
        <taxon>Insecta</taxon>
        <taxon>Pterygota</taxon>
        <taxon>Neoptera</taxon>
        <taxon>Paraneoptera</taxon>
        <taxon>Psocodea</taxon>
        <taxon>Troctomorpha</taxon>
        <taxon>Phthiraptera</taxon>
        <taxon>Anoplura</taxon>
        <taxon>Pediculidae</taxon>
        <taxon>Pediculus</taxon>
    </lineage>
</organism>